<evidence type="ECO:0000256" key="3">
    <source>
        <dbReference type="SAM" id="Phobius"/>
    </source>
</evidence>
<evidence type="ECO:0000256" key="1">
    <source>
        <dbReference type="ARBA" id="ARBA00022679"/>
    </source>
</evidence>
<comment type="caution">
    <text evidence="4">The sequence shown here is derived from an EMBL/GenBank/DDBJ whole genome shotgun (WGS) entry which is preliminary data.</text>
</comment>
<keyword evidence="3" id="KW-0472">Membrane</keyword>
<reference evidence="4 5" key="1">
    <citation type="submission" date="2020-06" db="EMBL/GenBank/DDBJ databases">
        <title>Altererythrobacter sp. HHU K3-1.</title>
        <authorList>
            <person name="Zhang D."/>
            <person name="Xue H."/>
        </authorList>
    </citation>
    <scope>NUCLEOTIDE SEQUENCE [LARGE SCALE GENOMIC DNA]</scope>
    <source>
        <strain evidence="4 5">HHU K3-1</strain>
    </source>
</reference>
<sequence>MFDAKLRPLIDPPLNRLGAWLAGKGATANVVTAVGLAIGLSGAVAIAFSHYTLGLVLIALNRLTDGLDGAVARANGPSDLGGYFDIVADFAFYVSIPLAFGIADPAHTIPALILVAAFVLTGTSFLAYAAIAAKRGEETAAHGSKSFFYSTGLAEGTETILFFIAMTLFPAWFAVLAYVFAALCVLTVVQRSLLAQAQFTNRA</sequence>
<dbReference type="EMBL" id="JABWGV010000006">
    <property type="protein sequence ID" value="NVD45861.1"/>
    <property type="molecule type" value="Genomic_DNA"/>
</dbReference>
<evidence type="ECO:0000256" key="2">
    <source>
        <dbReference type="RuleBase" id="RU003750"/>
    </source>
</evidence>
<dbReference type="Gene3D" id="1.20.120.1760">
    <property type="match status" value="1"/>
</dbReference>
<evidence type="ECO:0000313" key="4">
    <source>
        <dbReference type="EMBL" id="NVD45861.1"/>
    </source>
</evidence>
<dbReference type="Pfam" id="PF01066">
    <property type="entry name" value="CDP-OH_P_transf"/>
    <property type="match status" value="1"/>
</dbReference>
<dbReference type="InterPro" id="IPR043130">
    <property type="entry name" value="CDP-OH_PTrfase_TM_dom"/>
</dbReference>
<name>A0A850H1M3_9SPHN</name>
<evidence type="ECO:0000313" key="5">
    <source>
        <dbReference type="Proteomes" id="UP000561438"/>
    </source>
</evidence>
<feature type="transmembrane region" description="Helical" evidence="3">
    <location>
        <begin position="80"/>
        <end position="100"/>
    </location>
</feature>
<keyword evidence="3" id="KW-1133">Transmembrane helix</keyword>
<gene>
    <name evidence="4" type="ORF">HUV48_12675</name>
</gene>
<organism evidence="4 5">
    <name type="scientific">Qipengyuania atrilutea</name>
    <dbReference type="NCBI Taxonomy" id="2744473"/>
    <lineage>
        <taxon>Bacteria</taxon>
        <taxon>Pseudomonadati</taxon>
        <taxon>Pseudomonadota</taxon>
        <taxon>Alphaproteobacteria</taxon>
        <taxon>Sphingomonadales</taxon>
        <taxon>Erythrobacteraceae</taxon>
        <taxon>Qipengyuania</taxon>
    </lineage>
</organism>
<feature type="transmembrane region" description="Helical" evidence="3">
    <location>
        <begin position="160"/>
        <end position="189"/>
    </location>
</feature>
<keyword evidence="3" id="KW-0812">Transmembrane</keyword>
<dbReference type="InterPro" id="IPR048254">
    <property type="entry name" value="CDP_ALCOHOL_P_TRANSF_CS"/>
</dbReference>
<dbReference type="GO" id="GO:0008654">
    <property type="term" value="P:phospholipid biosynthetic process"/>
    <property type="evidence" value="ECO:0007669"/>
    <property type="project" value="InterPro"/>
</dbReference>
<dbReference type="GO" id="GO:0016020">
    <property type="term" value="C:membrane"/>
    <property type="evidence" value="ECO:0007669"/>
    <property type="project" value="InterPro"/>
</dbReference>
<dbReference type="GO" id="GO:0016780">
    <property type="term" value="F:phosphotransferase activity, for other substituted phosphate groups"/>
    <property type="evidence" value="ECO:0007669"/>
    <property type="project" value="InterPro"/>
</dbReference>
<dbReference type="AlphaFoldDB" id="A0A850H1M3"/>
<accession>A0A850H1M3</accession>
<keyword evidence="1 2" id="KW-0808">Transferase</keyword>
<feature type="transmembrane region" description="Helical" evidence="3">
    <location>
        <begin position="112"/>
        <end position="131"/>
    </location>
</feature>
<protein>
    <submittedName>
        <fullName evidence="4">CDP-alcohol phosphatidyltransferase family protein</fullName>
    </submittedName>
</protein>
<dbReference type="Proteomes" id="UP000561438">
    <property type="component" value="Unassembled WGS sequence"/>
</dbReference>
<proteinExistence type="inferred from homology"/>
<dbReference type="RefSeq" id="WP_176268171.1">
    <property type="nucleotide sequence ID" value="NZ_JABWGV010000006.1"/>
</dbReference>
<dbReference type="PROSITE" id="PS00379">
    <property type="entry name" value="CDP_ALCOHOL_P_TRANSF"/>
    <property type="match status" value="1"/>
</dbReference>
<feature type="transmembrane region" description="Helical" evidence="3">
    <location>
        <begin position="30"/>
        <end position="60"/>
    </location>
</feature>
<dbReference type="InterPro" id="IPR000462">
    <property type="entry name" value="CDP-OH_P_trans"/>
</dbReference>
<keyword evidence="5" id="KW-1185">Reference proteome</keyword>
<comment type="similarity">
    <text evidence="2">Belongs to the CDP-alcohol phosphatidyltransferase class-I family.</text>
</comment>